<dbReference type="Proteomes" id="UP001163105">
    <property type="component" value="Unassembled WGS sequence"/>
</dbReference>
<evidence type="ECO:0000256" key="1">
    <source>
        <dbReference type="SAM" id="Phobius"/>
    </source>
</evidence>
<proteinExistence type="predicted"/>
<protein>
    <submittedName>
        <fullName evidence="2">Rap-phr extracellular signaling domain-containing protein</fullName>
    </submittedName>
</protein>
<keyword evidence="1" id="KW-0812">Transmembrane</keyword>
<dbReference type="EMBL" id="JAQHRD010000005">
    <property type="protein sequence ID" value="KAJ6441056.1"/>
    <property type="molecule type" value="Genomic_DNA"/>
</dbReference>
<comment type="caution">
    <text evidence="2">The sequence shown here is derived from an EMBL/GenBank/DDBJ whole genome shotgun (WGS) entry which is preliminary data.</text>
</comment>
<evidence type="ECO:0000313" key="2">
    <source>
        <dbReference type="EMBL" id="KAJ6441056.1"/>
    </source>
</evidence>
<name>A0AB34FRV5_9HYPO</name>
<organism evidence="2 3">
    <name type="scientific">Purpureocillium lavendulum</name>
    <dbReference type="NCBI Taxonomy" id="1247861"/>
    <lineage>
        <taxon>Eukaryota</taxon>
        <taxon>Fungi</taxon>
        <taxon>Dikarya</taxon>
        <taxon>Ascomycota</taxon>
        <taxon>Pezizomycotina</taxon>
        <taxon>Sordariomycetes</taxon>
        <taxon>Hypocreomycetidae</taxon>
        <taxon>Hypocreales</taxon>
        <taxon>Ophiocordycipitaceae</taxon>
        <taxon>Purpureocillium</taxon>
    </lineage>
</organism>
<keyword evidence="3" id="KW-1185">Reference proteome</keyword>
<feature type="transmembrane region" description="Helical" evidence="1">
    <location>
        <begin position="17"/>
        <end position="40"/>
    </location>
</feature>
<keyword evidence="1" id="KW-1133">Transmembrane helix</keyword>
<reference evidence="2" key="1">
    <citation type="submission" date="2023-01" db="EMBL/GenBank/DDBJ databases">
        <title>The growth and conidiation of Purpureocillium lavendulum are regulated by nitrogen source and histone H3K14 acetylation.</title>
        <authorList>
            <person name="Tang P."/>
            <person name="Han J."/>
            <person name="Zhang C."/>
            <person name="Tang P."/>
            <person name="Qi F."/>
            <person name="Zhang K."/>
            <person name="Liang L."/>
        </authorList>
    </citation>
    <scope>NUCLEOTIDE SEQUENCE</scope>
    <source>
        <strain evidence="2">YMF1.00683</strain>
    </source>
</reference>
<dbReference type="Gene3D" id="2.120.10.70">
    <property type="entry name" value="Fucose-specific lectin"/>
    <property type="match status" value="1"/>
</dbReference>
<gene>
    <name evidence="2" type="ORF">O9K51_06850</name>
</gene>
<evidence type="ECO:0000313" key="3">
    <source>
        <dbReference type="Proteomes" id="UP001163105"/>
    </source>
</evidence>
<dbReference type="AlphaFoldDB" id="A0AB34FRV5"/>
<sequence>MVAWICLRLRRDLKSKLVLVALVTAVVIVAGAVVGGVFGARAAKSADPSKVISVAPGSGSSGPPEPPGSVILAHKETQVAMWCKEEKRVTTDHLVVFQDTTGRLVVTETYKNVAESFRLDSQVTGLPKPLLGSPIRIQQFGDSTKPDLHMFYIDDKRRLRHVIRAAPADGKGKWTLDTAFSAESSDDGAHIDLVEGRALSAMQLPGIPNGDATAMAVLYHVDEKNNTLGVLRSESPLNSTAWTFQKVFVHSPETEKRDRADKVDFQENSSGLLAMAALRDAAMLNVGRRESLKAITLPAVRIVWDISRKSNGSGVGLEDCVVQSPRDAQDCWGPSLQYEADGISDDTLQKKVQDAPKPLQLALVNTDRQSDDLSFVIGMLDGDGHYWETFWEDLKCTSYKELSSDTVKGSLHGVEISSFAPMKNVLLLGLRNGTLLQLQRKCSWWTDSCKDEKIWSIIGPLPYFASHKLGIVCFDIVATDLEHSSTADDVVNPRSRGVSHIVPRNVYRAVSLVTVAILPIKFFDKHNDEQLNKLDVKHRCGAADGSALSNKSNVASVFVGNKETESGLHRRLVLWQDDHSDIVVSEWASNGKSQYLLVDKLRSSALPQPKHGTPLAAATSDKGIVHIIYLDTQDTLTHAFETTAGKWTAGSLGTSSDPITASTASLLSATWHKSEQGVAFLAVAYVSADGKVSLALASEPEGTPKWATFDAAPLAHSVAGQTEPVCLAVTGDWQGSSGASSPAMFVVVQGDKGLSGWECTTDRWPPPKAKMQCTQVNATLQDNEASYILLALSAEGNIEESRISPAVSRKTGRGIHTNVAFRAMGTTDEGFVFAASMDNVYVYSLNQESGEWTYRGTLL</sequence>
<accession>A0AB34FRV5</accession>
<dbReference type="SUPFAM" id="SSF89372">
    <property type="entry name" value="Fucose-specific lectin"/>
    <property type="match status" value="1"/>
</dbReference>
<keyword evidence="1" id="KW-0472">Membrane</keyword>